<proteinExistence type="predicted"/>
<dbReference type="Proteomes" id="UP000326837">
    <property type="component" value="Chromosome"/>
</dbReference>
<protein>
    <recommendedName>
        <fullName evidence="3">Lipoprotein</fullName>
    </recommendedName>
</protein>
<dbReference type="KEGG" id="lpav:PLANPX_0367"/>
<dbReference type="EMBL" id="AP021861">
    <property type="protein sequence ID" value="BBO30755.1"/>
    <property type="molecule type" value="Genomic_DNA"/>
</dbReference>
<dbReference type="RefSeq" id="WP_152097036.1">
    <property type="nucleotide sequence ID" value="NZ_AP021861.1"/>
</dbReference>
<evidence type="ECO:0000313" key="2">
    <source>
        <dbReference type="Proteomes" id="UP000326837"/>
    </source>
</evidence>
<accession>A0A5K7X341</accession>
<dbReference type="AlphaFoldDB" id="A0A5K7X341"/>
<keyword evidence="2" id="KW-1185">Reference proteome</keyword>
<organism evidence="1 2">
    <name type="scientific">Lacipirellula parvula</name>
    <dbReference type="NCBI Taxonomy" id="2650471"/>
    <lineage>
        <taxon>Bacteria</taxon>
        <taxon>Pseudomonadati</taxon>
        <taxon>Planctomycetota</taxon>
        <taxon>Planctomycetia</taxon>
        <taxon>Pirellulales</taxon>
        <taxon>Lacipirellulaceae</taxon>
        <taxon>Lacipirellula</taxon>
    </lineage>
</organism>
<name>A0A5K7X341_9BACT</name>
<sequence length="267" mass="29326">MSLVRRWLPKIAAATRRPDCCALLGWGVLLAAGCKPIEVIQPVAPGQQVMAPPQLFGAPPVISGQGVMVDPFSMDPNNPMATGVPMVVPGDGGSSQIHIPVANRDWTWEQIVDTVDDYFRIERERQVQLVGDVLTEGRIDVHPQIGATIPEFHRRDSVGKYNRWESTFQTIRRRATIRVMPDATGYLVDVLVEKDLEDLPRPENSTAGAATFRNDSSLPSTAAEAVSRTKLASNWIFIGRDPELEQAIIADLQSRLLVSPTMPVVAQ</sequence>
<evidence type="ECO:0000313" key="1">
    <source>
        <dbReference type="EMBL" id="BBO30755.1"/>
    </source>
</evidence>
<evidence type="ECO:0008006" key="3">
    <source>
        <dbReference type="Google" id="ProtNLM"/>
    </source>
</evidence>
<reference evidence="2" key="1">
    <citation type="submission" date="2019-10" db="EMBL/GenBank/DDBJ databases">
        <title>Lacipirellula parvula gen. nov., sp. nov., representing a lineage of planctomycetes widespread in freshwater anoxic habitats, and description of the family Lacipirellulaceae.</title>
        <authorList>
            <person name="Dedysh S.N."/>
            <person name="Kulichevskaya I.S."/>
            <person name="Beletsky A.V."/>
            <person name="Rakitin A.L."/>
            <person name="Mardanov A.V."/>
            <person name="Ivanova A.A."/>
            <person name="Saltykova V.X."/>
            <person name="Rijpstra W.I.C."/>
            <person name="Sinninghe Damste J.S."/>
            <person name="Ravin N.V."/>
        </authorList>
    </citation>
    <scope>NUCLEOTIDE SEQUENCE [LARGE SCALE GENOMIC DNA]</scope>
    <source>
        <strain evidence="2">PX69</strain>
    </source>
</reference>
<dbReference type="PROSITE" id="PS51257">
    <property type="entry name" value="PROKAR_LIPOPROTEIN"/>
    <property type="match status" value="1"/>
</dbReference>
<gene>
    <name evidence="1" type="ORF">PLANPX_0367</name>
</gene>